<gene>
    <name evidence="2" type="ORF">F5972_23605</name>
</gene>
<dbReference type="EMBL" id="VYTZ01000008">
    <property type="protein sequence ID" value="KAA9376407.1"/>
    <property type="molecule type" value="Genomic_DNA"/>
</dbReference>
<name>A0A5J5K0H2_9ACTN</name>
<evidence type="ECO:0000313" key="2">
    <source>
        <dbReference type="EMBL" id="KAA9376407.1"/>
    </source>
</evidence>
<dbReference type="Gene3D" id="2.120.10.30">
    <property type="entry name" value="TolB, C-terminal domain"/>
    <property type="match status" value="1"/>
</dbReference>
<keyword evidence="3" id="KW-1185">Reference proteome</keyword>
<dbReference type="Proteomes" id="UP000327011">
    <property type="component" value="Unassembled WGS sequence"/>
</dbReference>
<dbReference type="InterPro" id="IPR011042">
    <property type="entry name" value="6-blade_b-propeller_TolB-like"/>
</dbReference>
<keyword evidence="1" id="KW-0732">Signal</keyword>
<dbReference type="AlphaFoldDB" id="A0A5J5K0H2"/>
<evidence type="ECO:0008006" key="4">
    <source>
        <dbReference type="Google" id="ProtNLM"/>
    </source>
</evidence>
<protein>
    <recommendedName>
        <fullName evidence="4">WD40 repeat domain-containing protein</fullName>
    </recommendedName>
</protein>
<organism evidence="2 3">
    <name type="scientific">Microbispora cellulosiformans</name>
    <dbReference type="NCBI Taxonomy" id="2614688"/>
    <lineage>
        <taxon>Bacteria</taxon>
        <taxon>Bacillati</taxon>
        <taxon>Actinomycetota</taxon>
        <taxon>Actinomycetes</taxon>
        <taxon>Streptosporangiales</taxon>
        <taxon>Streptosporangiaceae</taxon>
        <taxon>Microbispora</taxon>
    </lineage>
</organism>
<comment type="caution">
    <text evidence="2">The sequence shown here is derived from an EMBL/GenBank/DDBJ whole genome shotgun (WGS) entry which is preliminary data.</text>
</comment>
<dbReference type="RefSeq" id="WP_150935925.1">
    <property type="nucleotide sequence ID" value="NZ_VYTZ01000008.1"/>
</dbReference>
<feature type="chain" id="PRO_5039543561" description="WD40 repeat domain-containing protein" evidence="1">
    <location>
        <begin position="24"/>
        <end position="315"/>
    </location>
</feature>
<reference evidence="2 3" key="1">
    <citation type="submission" date="2019-09" db="EMBL/GenBank/DDBJ databases">
        <title>Screening of Novel Bioactive Compounds from Soil-Associated.</title>
        <authorList>
            <person name="Gong X."/>
        </authorList>
    </citation>
    <scope>NUCLEOTIDE SEQUENCE [LARGE SCALE GENOMIC DNA]</scope>
    <source>
        <strain evidence="2 3">Gxj-6</strain>
    </source>
</reference>
<accession>A0A5J5K0H2</accession>
<dbReference type="SUPFAM" id="SSF75011">
    <property type="entry name" value="3-carboxy-cis,cis-mucoante lactonizing enzyme"/>
    <property type="match status" value="1"/>
</dbReference>
<feature type="signal peptide" evidence="1">
    <location>
        <begin position="1"/>
        <end position="23"/>
    </location>
</feature>
<evidence type="ECO:0000256" key="1">
    <source>
        <dbReference type="SAM" id="SignalP"/>
    </source>
</evidence>
<proteinExistence type="predicted"/>
<evidence type="ECO:0000313" key="3">
    <source>
        <dbReference type="Proteomes" id="UP000327011"/>
    </source>
</evidence>
<sequence length="315" mass="34463">MGSRTALAALLLTVVPLTVVPLATPPAAADAPATSATIAYAKRTQAWELVLSDGRVVKVPEALTKAPADAVNPGVPAPFLVSRDGRHIFYFRRSDGVFVERTVRGAEHVVSRRLTAFSIGEEWPDVSDDGGYVVTTTSGPGVGIFADLRKGKVLPPPGRTDTWSFLGFSPDGGRLLLAQEDRLTVFDRTLRARVSRKTRLSATALANDHVTVAALVGRWPNYRQVRLLNLRTGRTSRTVTVRLPRGQYVDDLAFDRADHLIVRSRTRAGVTIYRVSAATGRATPLRKIARPDTTVWVLPGDSTYEAWTERKRRDS</sequence>